<reference evidence="1" key="1">
    <citation type="submission" date="2023-03" db="EMBL/GenBank/DDBJ databases">
        <title>Actinoallomurus iriomotensis NBRC 103684.</title>
        <authorList>
            <person name="Ichikawa N."/>
            <person name="Sato H."/>
            <person name="Tonouchi N."/>
        </authorList>
    </citation>
    <scope>NUCLEOTIDE SEQUENCE</scope>
    <source>
        <strain evidence="1">NBRC 103684</strain>
    </source>
</reference>
<dbReference type="AlphaFoldDB" id="A0A9W6W2X3"/>
<proteinExistence type="predicted"/>
<name>A0A9W6W2X3_9ACTN</name>
<comment type="caution">
    <text evidence="1">The sequence shown here is derived from an EMBL/GenBank/DDBJ whole genome shotgun (WGS) entry which is preliminary data.</text>
</comment>
<protein>
    <submittedName>
        <fullName evidence="1">Uncharacterized protein</fullName>
    </submittedName>
</protein>
<dbReference type="Proteomes" id="UP001165074">
    <property type="component" value="Unassembled WGS sequence"/>
</dbReference>
<accession>A0A9W6W2X3</accession>
<evidence type="ECO:0000313" key="2">
    <source>
        <dbReference type="Proteomes" id="UP001165074"/>
    </source>
</evidence>
<organism evidence="1 2">
    <name type="scientific">Actinoallomurus iriomotensis</name>
    <dbReference type="NCBI Taxonomy" id="478107"/>
    <lineage>
        <taxon>Bacteria</taxon>
        <taxon>Bacillati</taxon>
        <taxon>Actinomycetota</taxon>
        <taxon>Actinomycetes</taxon>
        <taxon>Streptosporangiales</taxon>
        <taxon>Thermomonosporaceae</taxon>
        <taxon>Actinoallomurus</taxon>
    </lineage>
</organism>
<keyword evidence="2" id="KW-1185">Reference proteome</keyword>
<gene>
    <name evidence="1" type="ORF">Airi02_053250</name>
</gene>
<evidence type="ECO:0000313" key="1">
    <source>
        <dbReference type="EMBL" id="GLY87396.1"/>
    </source>
</evidence>
<sequence>MRSREHGSAGAYRRVPRPGAGLGVGVMEQAANVAARTLWTARPMIGSAMFAAVASTNSVNPATYSRSAP</sequence>
<dbReference type="EMBL" id="BSTK01000008">
    <property type="protein sequence ID" value="GLY87396.1"/>
    <property type="molecule type" value="Genomic_DNA"/>
</dbReference>